<protein>
    <submittedName>
        <fullName evidence="1">Uncharacterized protein</fullName>
    </submittedName>
</protein>
<evidence type="ECO:0000313" key="1">
    <source>
        <dbReference type="EMBL" id="GIJ70833.1"/>
    </source>
</evidence>
<proteinExistence type="predicted"/>
<evidence type="ECO:0000313" key="2">
    <source>
        <dbReference type="Proteomes" id="UP000635606"/>
    </source>
</evidence>
<sequence>MGNSNPNGTTALKRDGFELEDTFSVSASERGLMDKVFARGRAGSAKR</sequence>
<keyword evidence="2" id="KW-1185">Reference proteome</keyword>
<dbReference type="Proteomes" id="UP000635606">
    <property type="component" value="Unassembled WGS sequence"/>
</dbReference>
<comment type="caution">
    <text evidence="1">The sequence shown here is derived from an EMBL/GenBank/DDBJ whole genome shotgun (WGS) entry which is preliminary data.</text>
</comment>
<dbReference type="EMBL" id="BOPH01000083">
    <property type="protein sequence ID" value="GIJ70833.1"/>
    <property type="molecule type" value="Genomic_DNA"/>
</dbReference>
<gene>
    <name evidence="1" type="ORF">Voc01_057500</name>
</gene>
<accession>A0A8J3ZX69</accession>
<organism evidence="1 2">
    <name type="scientific">Virgisporangium ochraceum</name>
    <dbReference type="NCBI Taxonomy" id="65505"/>
    <lineage>
        <taxon>Bacteria</taxon>
        <taxon>Bacillati</taxon>
        <taxon>Actinomycetota</taxon>
        <taxon>Actinomycetes</taxon>
        <taxon>Micromonosporales</taxon>
        <taxon>Micromonosporaceae</taxon>
        <taxon>Virgisporangium</taxon>
    </lineage>
</organism>
<dbReference type="RefSeq" id="WP_203930732.1">
    <property type="nucleotide sequence ID" value="NZ_BOPH01000083.1"/>
</dbReference>
<name>A0A8J3ZX69_9ACTN</name>
<dbReference type="AlphaFoldDB" id="A0A8J3ZX69"/>
<reference evidence="1" key="1">
    <citation type="submission" date="2021-01" db="EMBL/GenBank/DDBJ databases">
        <title>Whole genome shotgun sequence of Virgisporangium ochraceum NBRC 16418.</title>
        <authorList>
            <person name="Komaki H."/>
            <person name="Tamura T."/>
        </authorList>
    </citation>
    <scope>NUCLEOTIDE SEQUENCE</scope>
    <source>
        <strain evidence="1">NBRC 16418</strain>
    </source>
</reference>